<evidence type="ECO:0000259" key="1">
    <source>
        <dbReference type="Pfam" id="PF17765"/>
    </source>
</evidence>
<protein>
    <recommendedName>
        <fullName evidence="1">MmyB-like transcription regulator ligand binding domain-containing protein</fullName>
    </recommendedName>
</protein>
<organism evidence="2 3">
    <name type="scientific">Tsukamurella spumae</name>
    <dbReference type="NCBI Taxonomy" id="44753"/>
    <lineage>
        <taxon>Bacteria</taxon>
        <taxon>Bacillati</taxon>
        <taxon>Actinomycetota</taxon>
        <taxon>Actinomycetes</taxon>
        <taxon>Mycobacteriales</taxon>
        <taxon>Tsukamurellaceae</taxon>
        <taxon>Tsukamurella</taxon>
    </lineage>
</organism>
<sequence length="142" mass="15367">MDANDAVPPLLDGCAAHLLEPPINVVRLSLHPDGLAPRIVDLGAWRAHLLHQVSARADRTADPRLVALLAECREYPAGEPGPEPSGPVIELVLRMPDGAPHLRLFSVVSAVLTPHDATVDELHLETFLPADEATRERLQARP</sequence>
<name>A0A846X5T0_9ACTN</name>
<evidence type="ECO:0000313" key="3">
    <source>
        <dbReference type="Proteomes" id="UP000582646"/>
    </source>
</evidence>
<proteinExistence type="predicted"/>
<accession>A0A846X5T0</accession>
<dbReference type="Pfam" id="PF17765">
    <property type="entry name" value="MLTR_LBD"/>
    <property type="match status" value="1"/>
</dbReference>
<dbReference type="Proteomes" id="UP000582646">
    <property type="component" value="Unassembled WGS sequence"/>
</dbReference>
<gene>
    <name evidence="2" type="ORF">HF999_14995</name>
</gene>
<feature type="domain" description="MmyB-like transcription regulator ligand binding" evidence="1">
    <location>
        <begin position="2"/>
        <end position="139"/>
    </location>
</feature>
<reference evidence="2 3" key="1">
    <citation type="submission" date="2020-04" db="EMBL/GenBank/DDBJ databases">
        <title>MicrobeNet Type strains.</title>
        <authorList>
            <person name="Nicholson A.C."/>
        </authorList>
    </citation>
    <scope>NUCLEOTIDE SEQUENCE [LARGE SCALE GENOMIC DNA]</scope>
    <source>
        <strain evidence="2 3">DSM 44113</strain>
    </source>
</reference>
<evidence type="ECO:0000313" key="2">
    <source>
        <dbReference type="EMBL" id="NKY19669.1"/>
    </source>
</evidence>
<dbReference type="AlphaFoldDB" id="A0A846X5T0"/>
<dbReference type="InterPro" id="IPR041413">
    <property type="entry name" value="MLTR_LBD"/>
</dbReference>
<dbReference type="EMBL" id="JAAXOQ010000020">
    <property type="protein sequence ID" value="NKY19669.1"/>
    <property type="molecule type" value="Genomic_DNA"/>
</dbReference>
<comment type="caution">
    <text evidence="2">The sequence shown here is derived from an EMBL/GenBank/DDBJ whole genome shotgun (WGS) entry which is preliminary data.</text>
</comment>
<keyword evidence="3" id="KW-1185">Reference proteome</keyword>